<dbReference type="Pfam" id="PF03600">
    <property type="entry name" value="CitMHS"/>
    <property type="match status" value="1"/>
</dbReference>
<dbReference type="GO" id="GO:0015105">
    <property type="term" value="F:arsenite transmembrane transporter activity"/>
    <property type="evidence" value="ECO:0007669"/>
    <property type="project" value="InterPro"/>
</dbReference>
<dbReference type="AlphaFoldDB" id="A0A8I0HIM7"/>
<evidence type="ECO:0000256" key="10">
    <source>
        <dbReference type="SAM" id="Phobius"/>
    </source>
</evidence>
<keyword evidence="9 10" id="KW-0472">Membrane</keyword>
<dbReference type="InterPro" id="IPR000802">
    <property type="entry name" value="Arsenical_pump_ArsB"/>
</dbReference>
<evidence type="ECO:0000256" key="1">
    <source>
        <dbReference type="ARBA" id="ARBA00004651"/>
    </source>
</evidence>
<feature type="transmembrane region" description="Helical" evidence="10">
    <location>
        <begin position="227"/>
        <end position="244"/>
    </location>
</feature>
<keyword evidence="5" id="KW-1003">Cell membrane</keyword>
<evidence type="ECO:0000313" key="13">
    <source>
        <dbReference type="Proteomes" id="UP000650224"/>
    </source>
</evidence>
<dbReference type="GO" id="GO:0005886">
    <property type="term" value="C:plasma membrane"/>
    <property type="evidence" value="ECO:0007669"/>
    <property type="project" value="UniProtKB-SubCell"/>
</dbReference>
<keyword evidence="4" id="KW-0813">Transport</keyword>
<dbReference type="InterPro" id="IPR004680">
    <property type="entry name" value="Cit_transptr-like_dom"/>
</dbReference>
<feature type="domain" description="Citrate transporter-like" evidence="11">
    <location>
        <begin position="9"/>
        <end position="342"/>
    </location>
</feature>
<feature type="transmembrane region" description="Helical" evidence="10">
    <location>
        <begin position="256"/>
        <end position="282"/>
    </location>
</feature>
<evidence type="ECO:0000256" key="8">
    <source>
        <dbReference type="ARBA" id="ARBA00022989"/>
    </source>
</evidence>
<evidence type="ECO:0000256" key="3">
    <source>
        <dbReference type="ARBA" id="ARBA00009843"/>
    </source>
</evidence>
<proteinExistence type="inferred from homology"/>
<feature type="transmembrane region" description="Helical" evidence="10">
    <location>
        <begin position="6"/>
        <end position="23"/>
    </location>
</feature>
<feature type="transmembrane region" description="Helical" evidence="10">
    <location>
        <begin position="159"/>
        <end position="184"/>
    </location>
</feature>
<dbReference type="GO" id="GO:0046685">
    <property type="term" value="P:response to arsenic-containing substance"/>
    <property type="evidence" value="ECO:0007669"/>
    <property type="project" value="UniProtKB-KW"/>
</dbReference>
<comment type="subcellular location">
    <subcellularLocation>
        <location evidence="1">Cell membrane</location>
        <topology evidence="1">Multi-pass membrane protein</topology>
    </subcellularLocation>
</comment>
<feature type="transmembrane region" description="Helical" evidence="10">
    <location>
        <begin position="116"/>
        <end position="139"/>
    </location>
</feature>
<accession>A0A8I0HIM7</accession>
<gene>
    <name evidence="12" type="ORF">H9627_05425</name>
</gene>
<dbReference type="Proteomes" id="UP000650224">
    <property type="component" value="Unassembled WGS sequence"/>
</dbReference>
<evidence type="ECO:0000313" key="12">
    <source>
        <dbReference type="EMBL" id="MBD8029770.1"/>
    </source>
</evidence>
<sequence length="385" mass="40279">MGQRVNLIAMVATVVATIALVSADAAEAYTLFGRLVPIFAFVTGMSVVVNIAAQVGVFDAVTRALETVAPVRAGARRQALWSGLILISIVVTVFLSLDTTAILLTPLAIAVARRNGLNLMAVAFAVVWIANIASLHLPVSNLTNLLALSGGGFASELDYITAAWVPATIATGIAMGAALLINCLPERVTSTTADRPRREQPTADPLLRPSLITLGLLLPALASPIPYWLSSSVAAVVMVVLAGIKRPDLLRVHLIPWPSLLLATAMSTVATAVSVLGGAQLVQAMLDDATPLTIATTGAVAANLLNNIPAFLALEPAVTTTQEYLALLIGVNTGPIITPWASLATLLWHDQLLRAGVQIRWRTFILFGLILAPVAVVVPALSLML</sequence>
<dbReference type="PANTHER" id="PTHR43302">
    <property type="entry name" value="TRANSPORTER ARSB-RELATED"/>
    <property type="match status" value="1"/>
</dbReference>
<reference evidence="12 13" key="1">
    <citation type="submission" date="2020-08" db="EMBL/GenBank/DDBJ databases">
        <title>A Genomic Blueprint of the Chicken Gut Microbiome.</title>
        <authorList>
            <person name="Gilroy R."/>
            <person name="Ravi A."/>
            <person name="Getino M."/>
            <person name="Pursley I."/>
            <person name="Horton D.L."/>
            <person name="Alikhan N.-F."/>
            <person name="Baker D."/>
            <person name="Gharbi K."/>
            <person name="Hall N."/>
            <person name="Watson M."/>
            <person name="Adriaenssens E.M."/>
            <person name="Foster-Nyarko E."/>
            <person name="Jarju S."/>
            <person name="Secka A."/>
            <person name="Antonio M."/>
            <person name="Oren A."/>
            <person name="Chaudhuri R."/>
            <person name="La Ragione R.M."/>
            <person name="Hildebrand F."/>
            <person name="Pallen M.J."/>
        </authorList>
    </citation>
    <scope>NUCLEOTIDE SEQUENCE [LARGE SCALE GENOMIC DNA]</scope>
    <source>
        <strain evidence="12 13">Sa1YVA5</strain>
    </source>
</reference>
<name>A0A8I0HIM7_9CORY</name>
<dbReference type="EMBL" id="JACSPR010000003">
    <property type="protein sequence ID" value="MBD8029770.1"/>
    <property type="molecule type" value="Genomic_DNA"/>
</dbReference>
<feature type="transmembrane region" description="Helical" evidence="10">
    <location>
        <begin position="324"/>
        <end position="349"/>
    </location>
</feature>
<evidence type="ECO:0000256" key="9">
    <source>
        <dbReference type="ARBA" id="ARBA00023136"/>
    </source>
</evidence>
<keyword evidence="8 10" id="KW-1133">Transmembrane helix</keyword>
<keyword evidence="7" id="KW-0059">Arsenical resistance</keyword>
<feature type="transmembrane region" description="Helical" evidence="10">
    <location>
        <begin position="361"/>
        <end position="384"/>
    </location>
</feature>
<evidence type="ECO:0000259" key="11">
    <source>
        <dbReference type="Pfam" id="PF03600"/>
    </source>
</evidence>
<evidence type="ECO:0000256" key="4">
    <source>
        <dbReference type="ARBA" id="ARBA00022448"/>
    </source>
</evidence>
<evidence type="ECO:0000256" key="5">
    <source>
        <dbReference type="ARBA" id="ARBA00022475"/>
    </source>
</evidence>
<feature type="transmembrane region" description="Helical" evidence="10">
    <location>
        <begin position="78"/>
        <end position="104"/>
    </location>
</feature>
<keyword evidence="6 10" id="KW-0812">Transmembrane</keyword>
<evidence type="ECO:0000256" key="7">
    <source>
        <dbReference type="ARBA" id="ARBA00022849"/>
    </source>
</evidence>
<evidence type="ECO:0000256" key="6">
    <source>
        <dbReference type="ARBA" id="ARBA00022692"/>
    </source>
</evidence>
<dbReference type="PRINTS" id="PR00758">
    <property type="entry name" value="ARSENICPUMP"/>
</dbReference>
<organism evidence="12 13">
    <name type="scientific">Corynebacterium gallinarum</name>
    <dbReference type="NCBI Taxonomy" id="2762214"/>
    <lineage>
        <taxon>Bacteria</taxon>
        <taxon>Bacillati</taxon>
        <taxon>Actinomycetota</taxon>
        <taxon>Actinomycetes</taxon>
        <taxon>Mycobacteriales</taxon>
        <taxon>Corynebacteriaceae</taxon>
        <taxon>Corynebacterium</taxon>
    </lineage>
</organism>
<comment type="caution">
    <text evidence="12">The sequence shown here is derived from an EMBL/GenBank/DDBJ whole genome shotgun (WGS) entry which is preliminary data.</text>
</comment>
<comment type="similarity">
    <text evidence="3">Belongs to the CitM (TC 2.A.11) transporter family.</text>
</comment>
<evidence type="ECO:0000256" key="2">
    <source>
        <dbReference type="ARBA" id="ARBA00006433"/>
    </source>
</evidence>
<keyword evidence="13" id="KW-1185">Reference proteome</keyword>
<comment type="similarity">
    <text evidence="2">Belongs to the ArsB family.</text>
</comment>
<dbReference type="RefSeq" id="WP_191733000.1">
    <property type="nucleotide sequence ID" value="NZ_JACSPR010000003.1"/>
</dbReference>
<dbReference type="PANTHER" id="PTHR43302:SF5">
    <property type="entry name" value="TRANSPORTER ARSB-RELATED"/>
    <property type="match status" value="1"/>
</dbReference>
<feature type="transmembrane region" description="Helical" evidence="10">
    <location>
        <begin position="35"/>
        <end position="58"/>
    </location>
</feature>
<protein>
    <submittedName>
        <fullName evidence="12">Arsenic transporter</fullName>
    </submittedName>
</protein>